<dbReference type="PROSITE" id="PS50005">
    <property type="entry name" value="TPR"/>
    <property type="match status" value="1"/>
</dbReference>
<dbReference type="Gene3D" id="1.25.40.10">
    <property type="entry name" value="Tetratricopeptide repeat domain"/>
    <property type="match status" value="1"/>
</dbReference>
<protein>
    <submittedName>
        <fullName evidence="2">Uncharacterized protein</fullName>
    </submittedName>
</protein>
<keyword evidence="1" id="KW-0812">Transmembrane</keyword>
<keyword evidence="1" id="KW-0472">Membrane</keyword>
<reference evidence="2" key="1">
    <citation type="submission" date="2018-05" db="EMBL/GenBank/DDBJ databases">
        <authorList>
            <person name="Lanie J.A."/>
            <person name="Ng W.-L."/>
            <person name="Kazmierczak K.M."/>
            <person name="Andrzejewski T.M."/>
            <person name="Davidsen T.M."/>
            <person name="Wayne K.J."/>
            <person name="Tettelin H."/>
            <person name="Glass J.I."/>
            <person name="Rusch D."/>
            <person name="Podicherti R."/>
            <person name="Tsui H.-C.T."/>
            <person name="Winkler M.E."/>
        </authorList>
    </citation>
    <scope>NUCLEOTIDE SEQUENCE</scope>
</reference>
<dbReference type="InterPro" id="IPR019734">
    <property type="entry name" value="TPR_rpt"/>
</dbReference>
<dbReference type="SUPFAM" id="SSF48452">
    <property type="entry name" value="TPR-like"/>
    <property type="match status" value="1"/>
</dbReference>
<evidence type="ECO:0000313" key="2">
    <source>
        <dbReference type="EMBL" id="SVD66642.1"/>
    </source>
</evidence>
<dbReference type="AlphaFoldDB" id="A0A382X6D0"/>
<organism evidence="2">
    <name type="scientific">marine metagenome</name>
    <dbReference type="NCBI Taxonomy" id="408172"/>
    <lineage>
        <taxon>unclassified sequences</taxon>
        <taxon>metagenomes</taxon>
        <taxon>ecological metagenomes</taxon>
    </lineage>
</organism>
<keyword evidence="1" id="KW-1133">Transmembrane helix</keyword>
<feature type="non-terminal residue" evidence="2">
    <location>
        <position position="271"/>
    </location>
</feature>
<proteinExistence type="predicted"/>
<dbReference type="EMBL" id="UINC01165318">
    <property type="protein sequence ID" value="SVD66642.1"/>
    <property type="molecule type" value="Genomic_DNA"/>
</dbReference>
<dbReference type="InterPro" id="IPR011990">
    <property type="entry name" value="TPR-like_helical_dom_sf"/>
</dbReference>
<evidence type="ECO:0000256" key="1">
    <source>
        <dbReference type="SAM" id="Phobius"/>
    </source>
</evidence>
<gene>
    <name evidence="2" type="ORF">METZ01_LOCUS419496</name>
</gene>
<sequence length="271" mass="31397">MVFTSSRVHEDFMGFLLQRFFPTTLLFLITFLTPLVFNQWVFALPSPASIDYEKARSSYHGFFRSKKRMNRRDKWVSVIQKFELIYKNHFPSNEAYKAIFTVGDLYEQLYALSRKDEDLDAALKAYQNAIKKFKPGRLTDDALYRRGEIFFNQGRYEAALDSFEKVSTVTPKGDVATKARSRVPEIRSFLSNGHLAQVERSKEIEEIFNSKKTPNLTDGKELILKKIDYKVGSDSVRVIIYASDTVTFSQGRLSKPDRVYINFNKTRLGTN</sequence>
<dbReference type="Pfam" id="PF13432">
    <property type="entry name" value="TPR_16"/>
    <property type="match status" value="1"/>
</dbReference>
<accession>A0A382X6D0</accession>
<dbReference type="Gene3D" id="2.60.40.3500">
    <property type="match status" value="1"/>
</dbReference>
<feature type="transmembrane region" description="Helical" evidence="1">
    <location>
        <begin position="20"/>
        <end position="44"/>
    </location>
</feature>
<name>A0A382X6D0_9ZZZZ</name>